<evidence type="ECO:0000256" key="1">
    <source>
        <dbReference type="ARBA" id="ARBA00023015"/>
    </source>
</evidence>
<dbReference type="AlphaFoldDB" id="A0A0B3SH01"/>
<dbReference type="InterPro" id="IPR001845">
    <property type="entry name" value="HTH_ArsR_DNA-bd_dom"/>
</dbReference>
<keyword evidence="2" id="KW-0238">DNA-binding</keyword>
<dbReference type="InterPro" id="IPR011991">
    <property type="entry name" value="ArsR-like_HTH"/>
</dbReference>
<evidence type="ECO:0000313" key="5">
    <source>
        <dbReference type="EMBL" id="KHQ49864.1"/>
    </source>
</evidence>
<dbReference type="SUPFAM" id="SSF46785">
    <property type="entry name" value="Winged helix' DNA-binding domain"/>
    <property type="match status" value="1"/>
</dbReference>
<dbReference type="GO" id="GO:0003677">
    <property type="term" value="F:DNA binding"/>
    <property type="evidence" value="ECO:0007669"/>
    <property type="project" value="UniProtKB-KW"/>
</dbReference>
<accession>A0A0B3SH01</accession>
<sequence>MDAIATLSALAHDARIDVFRLLVNAGPDGVTAGQIADRLNIRPNTLSNNLNILSGAGLVRSLREGRSVRYFANFDAMRGLLSFLMQDCCGGRPDLCQPILDRITCAPTAPADMEPDQ</sequence>
<evidence type="ECO:0000256" key="3">
    <source>
        <dbReference type="ARBA" id="ARBA00023163"/>
    </source>
</evidence>
<dbReference type="Pfam" id="PF12840">
    <property type="entry name" value="HTH_20"/>
    <property type="match status" value="1"/>
</dbReference>
<dbReference type="SMART" id="SM00418">
    <property type="entry name" value="HTH_ARSR"/>
    <property type="match status" value="1"/>
</dbReference>
<dbReference type="EMBL" id="JSUQ01000038">
    <property type="protein sequence ID" value="KHQ49864.1"/>
    <property type="molecule type" value="Genomic_DNA"/>
</dbReference>
<name>A0A0B3SH01_9RHOB</name>
<dbReference type="InterPro" id="IPR051011">
    <property type="entry name" value="Metal_resp_trans_reg"/>
</dbReference>
<keyword evidence="3" id="KW-0804">Transcription</keyword>
<dbReference type="PANTHER" id="PTHR43132:SF2">
    <property type="entry name" value="ARSENICAL RESISTANCE OPERON REPRESSOR ARSR-RELATED"/>
    <property type="match status" value="1"/>
</dbReference>
<dbReference type="Gene3D" id="1.10.10.10">
    <property type="entry name" value="Winged helix-like DNA-binding domain superfamily/Winged helix DNA-binding domain"/>
    <property type="match status" value="1"/>
</dbReference>
<dbReference type="InterPro" id="IPR036388">
    <property type="entry name" value="WH-like_DNA-bd_sf"/>
</dbReference>
<evidence type="ECO:0000313" key="6">
    <source>
        <dbReference type="Proteomes" id="UP000030960"/>
    </source>
</evidence>
<keyword evidence="6" id="KW-1185">Reference proteome</keyword>
<dbReference type="PROSITE" id="PS50987">
    <property type="entry name" value="HTH_ARSR_2"/>
    <property type="match status" value="1"/>
</dbReference>
<protein>
    <submittedName>
        <fullName evidence="5">Regulatory protein, ArsR</fullName>
    </submittedName>
</protein>
<evidence type="ECO:0000259" key="4">
    <source>
        <dbReference type="PROSITE" id="PS50987"/>
    </source>
</evidence>
<gene>
    <name evidence="5" type="ORF">OA50_05592</name>
</gene>
<dbReference type="Proteomes" id="UP000030960">
    <property type="component" value="Unassembled WGS sequence"/>
</dbReference>
<keyword evidence="1" id="KW-0805">Transcription regulation</keyword>
<dbReference type="CDD" id="cd00090">
    <property type="entry name" value="HTH_ARSR"/>
    <property type="match status" value="1"/>
</dbReference>
<feature type="domain" description="HTH arsR-type" evidence="4">
    <location>
        <begin position="1"/>
        <end position="92"/>
    </location>
</feature>
<evidence type="ECO:0000256" key="2">
    <source>
        <dbReference type="ARBA" id="ARBA00023125"/>
    </source>
</evidence>
<proteinExistence type="predicted"/>
<dbReference type="PANTHER" id="PTHR43132">
    <property type="entry name" value="ARSENICAL RESISTANCE OPERON REPRESSOR ARSR-RELATED"/>
    <property type="match status" value="1"/>
</dbReference>
<dbReference type="STRING" id="561184.SAMN05216376_11882"/>
<comment type="caution">
    <text evidence="5">The sequence shown here is derived from an EMBL/GenBank/DDBJ whole genome shotgun (WGS) entry which is preliminary data.</text>
</comment>
<dbReference type="InterPro" id="IPR036390">
    <property type="entry name" value="WH_DNA-bd_sf"/>
</dbReference>
<reference evidence="5 6" key="1">
    <citation type="submission" date="2014-10" db="EMBL/GenBank/DDBJ databases">
        <title>Genome sequence of Ponticoccus sp. strain UMTAT08 isolated from clonal culture of toxic dinoflagellate Alexandrium tamiyavanichii.</title>
        <authorList>
            <person name="Gan H.Y."/>
            <person name="Muhd D.-D."/>
            <person name="Mohd Noor M.E."/>
            <person name="Yeong Y.S."/>
            <person name="Usup G."/>
        </authorList>
    </citation>
    <scope>NUCLEOTIDE SEQUENCE [LARGE SCALE GENOMIC DNA]</scope>
    <source>
        <strain evidence="5 6">UMTAT08</strain>
    </source>
</reference>
<organism evidence="5 6">
    <name type="scientific">Mameliella alba</name>
    <dbReference type="NCBI Taxonomy" id="561184"/>
    <lineage>
        <taxon>Bacteria</taxon>
        <taxon>Pseudomonadati</taxon>
        <taxon>Pseudomonadota</taxon>
        <taxon>Alphaproteobacteria</taxon>
        <taxon>Rhodobacterales</taxon>
        <taxon>Roseobacteraceae</taxon>
        <taxon>Mameliella</taxon>
    </lineage>
</organism>
<dbReference type="GO" id="GO:0003700">
    <property type="term" value="F:DNA-binding transcription factor activity"/>
    <property type="evidence" value="ECO:0007669"/>
    <property type="project" value="InterPro"/>
</dbReference>